<evidence type="ECO:0000313" key="2">
    <source>
        <dbReference type="EMBL" id="GGE25897.1"/>
    </source>
</evidence>
<dbReference type="Pfam" id="PF02620">
    <property type="entry name" value="YceD"/>
    <property type="match status" value="1"/>
</dbReference>
<dbReference type="Proteomes" id="UP000612855">
    <property type="component" value="Unassembled WGS sequence"/>
</dbReference>
<keyword evidence="3" id="KW-1185">Reference proteome</keyword>
<evidence type="ECO:0000256" key="1">
    <source>
        <dbReference type="SAM" id="MobiDB-lite"/>
    </source>
</evidence>
<organism evidence="2 3">
    <name type="scientific">Primorskyibacter flagellatus</name>
    <dbReference type="NCBI Taxonomy" id="1387277"/>
    <lineage>
        <taxon>Bacteria</taxon>
        <taxon>Pseudomonadati</taxon>
        <taxon>Pseudomonadota</taxon>
        <taxon>Alphaproteobacteria</taxon>
        <taxon>Rhodobacterales</taxon>
        <taxon>Roseobacteraceae</taxon>
        <taxon>Primorskyibacter</taxon>
    </lineage>
</organism>
<evidence type="ECO:0000313" key="3">
    <source>
        <dbReference type="Proteomes" id="UP000612855"/>
    </source>
</evidence>
<dbReference type="InterPro" id="IPR003772">
    <property type="entry name" value="YceD"/>
</dbReference>
<name>A0A917A5B0_9RHOB</name>
<gene>
    <name evidence="2" type="ORF">GCM10011360_12910</name>
</gene>
<protein>
    <recommendedName>
        <fullName evidence="4">DUF177 domain-containing protein</fullName>
    </recommendedName>
</protein>
<sequence>MADTPAPQTVYRLADLNDRQGLSFDLRPEDTEALRDRLGLSDLRKLRFAGALTPEGKRGWRLSAQLGATVVQPCVVTLAPVTTRIEEEVVRRYSPDFDAAEAEAARDADGDGTPIPEDDSLEPLPAAVDLAEVMEEALALALPLYPRADGVGAGDQQFAAPGVKPLADQDVKPFAGLAALRDKLGKPGDED</sequence>
<evidence type="ECO:0008006" key="4">
    <source>
        <dbReference type="Google" id="ProtNLM"/>
    </source>
</evidence>
<dbReference type="AlphaFoldDB" id="A0A917A5B0"/>
<dbReference type="EMBL" id="BMFJ01000001">
    <property type="protein sequence ID" value="GGE25897.1"/>
    <property type="molecule type" value="Genomic_DNA"/>
</dbReference>
<proteinExistence type="predicted"/>
<comment type="caution">
    <text evidence="2">The sequence shown here is derived from an EMBL/GenBank/DDBJ whole genome shotgun (WGS) entry which is preliminary data.</text>
</comment>
<reference evidence="3" key="1">
    <citation type="journal article" date="2019" name="Int. J. Syst. Evol. Microbiol.">
        <title>The Global Catalogue of Microorganisms (GCM) 10K type strain sequencing project: providing services to taxonomists for standard genome sequencing and annotation.</title>
        <authorList>
            <consortium name="The Broad Institute Genomics Platform"/>
            <consortium name="The Broad Institute Genome Sequencing Center for Infectious Disease"/>
            <person name="Wu L."/>
            <person name="Ma J."/>
        </authorList>
    </citation>
    <scope>NUCLEOTIDE SEQUENCE [LARGE SCALE GENOMIC DNA]</scope>
    <source>
        <strain evidence="3">CGMCC 1.12664</strain>
    </source>
</reference>
<accession>A0A917A5B0</accession>
<dbReference type="RefSeq" id="WP_188476840.1">
    <property type="nucleotide sequence ID" value="NZ_BMFJ01000001.1"/>
</dbReference>
<feature type="region of interest" description="Disordered" evidence="1">
    <location>
        <begin position="96"/>
        <end position="122"/>
    </location>
</feature>